<name>A5DJB9_PICGU</name>
<dbReference type="VEuPathDB" id="FungiDB:PGUG_03370"/>
<feature type="transmembrane region" description="Helical" evidence="1">
    <location>
        <begin position="59"/>
        <end position="79"/>
    </location>
</feature>
<reference evidence="2 3" key="1">
    <citation type="journal article" date="2009" name="Nature">
        <title>Evolution of pathogenicity and sexual reproduction in eight Candida genomes.</title>
        <authorList>
            <person name="Butler G."/>
            <person name="Rasmussen M.D."/>
            <person name="Lin M.F."/>
            <person name="Santos M.A."/>
            <person name="Sakthikumar S."/>
            <person name="Munro C.A."/>
            <person name="Rheinbay E."/>
            <person name="Grabherr M."/>
            <person name="Forche A."/>
            <person name="Reedy J.L."/>
            <person name="Agrafioti I."/>
            <person name="Arnaud M.B."/>
            <person name="Bates S."/>
            <person name="Brown A.J."/>
            <person name="Brunke S."/>
            <person name="Costanzo M.C."/>
            <person name="Fitzpatrick D.A."/>
            <person name="de Groot P.W."/>
            <person name="Harris D."/>
            <person name="Hoyer L.L."/>
            <person name="Hube B."/>
            <person name="Klis F.M."/>
            <person name="Kodira C."/>
            <person name="Lennard N."/>
            <person name="Logue M.E."/>
            <person name="Martin R."/>
            <person name="Neiman A.M."/>
            <person name="Nikolaou E."/>
            <person name="Quail M.A."/>
            <person name="Quinn J."/>
            <person name="Santos M.C."/>
            <person name="Schmitzberger F.F."/>
            <person name="Sherlock G."/>
            <person name="Shah P."/>
            <person name="Silverstein K.A."/>
            <person name="Skrzypek M.S."/>
            <person name="Soll D."/>
            <person name="Staggs R."/>
            <person name="Stansfield I."/>
            <person name="Stumpf M.P."/>
            <person name="Sudbery P.E."/>
            <person name="Srikantha T."/>
            <person name="Zeng Q."/>
            <person name="Berman J."/>
            <person name="Berriman M."/>
            <person name="Heitman J."/>
            <person name="Gow N.A."/>
            <person name="Lorenz M.C."/>
            <person name="Birren B.W."/>
            <person name="Kellis M."/>
            <person name="Cuomo C.A."/>
        </authorList>
    </citation>
    <scope>NUCLEOTIDE SEQUENCE [LARGE SCALE GENOMIC DNA]</scope>
    <source>
        <strain evidence="3">ATCC 6260 / CBS 566 / DSM 6381 / JCM 1539 / NBRC 10279 / NRRL Y-324</strain>
    </source>
</reference>
<dbReference type="KEGG" id="pgu:PGUG_03370"/>
<keyword evidence="1" id="KW-1133">Transmembrane helix</keyword>
<evidence type="ECO:0000313" key="3">
    <source>
        <dbReference type="Proteomes" id="UP000001997"/>
    </source>
</evidence>
<keyword evidence="1" id="KW-0812">Transmembrane</keyword>
<feature type="transmembrane region" description="Helical" evidence="1">
    <location>
        <begin position="124"/>
        <end position="143"/>
    </location>
</feature>
<proteinExistence type="predicted"/>
<protein>
    <submittedName>
        <fullName evidence="2">Uncharacterized protein</fullName>
    </submittedName>
</protein>
<sequence>MTTPQVQGMTPPQVDEMIPTQVQERIPTQMEESTSPQLEGMPTPQMDEATFQILENWLIAHKLAAGFVTLLLVVVATFYGEGAEIRISIYFWICFAMVYAWLLKNRILSVYVSYQHKVPLIYSLLSVAMCFSTCLIAFCSYHQSQNLTIFNFHQLCLSAILGSIMETISLYELRVNGVTRNG</sequence>
<dbReference type="HOGENOM" id="CLU_1518437_0_0_1"/>
<accession>A5DJB9</accession>
<dbReference type="AlphaFoldDB" id="A5DJB9"/>
<dbReference type="InParanoid" id="A5DJB9"/>
<dbReference type="GeneID" id="5126120"/>
<evidence type="ECO:0000313" key="2">
    <source>
        <dbReference type="EMBL" id="EDK39272.2"/>
    </source>
</evidence>
<keyword evidence="3" id="KW-1185">Reference proteome</keyword>
<evidence type="ECO:0000256" key="1">
    <source>
        <dbReference type="SAM" id="Phobius"/>
    </source>
</evidence>
<dbReference type="Proteomes" id="UP000001997">
    <property type="component" value="Unassembled WGS sequence"/>
</dbReference>
<feature type="transmembrane region" description="Helical" evidence="1">
    <location>
        <begin position="85"/>
        <end position="103"/>
    </location>
</feature>
<dbReference type="EMBL" id="CH408158">
    <property type="protein sequence ID" value="EDK39272.2"/>
    <property type="molecule type" value="Genomic_DNA"/>
</dbReference>
<organism evidence="2 3">
    <name type="scientific">Meyerozyma guilliermondii (strain ATCC 6260 / CBS 566 / DSM 6381 / JCM 1539 / NBRC 10279 / NRRL Y-324)</name>
    <name type="common">Yeast</name>
    <name type="synonym">Candida guilliermondii</name>
    <dbReference type="NCBI Taxonomy" id="294746"/>
    <lineage>
        <taxon>Eukaryota</taxon>
        <taxon>Fungi</taxon>
        <taxon>Dikarya</taxon>
        <taxon>Ascomycota</taxon>
        <taxon>Saccharomycotina</taxon>
        <taxon>Pichiomycetes</taxon>
        <taxon>Debaryomycetaceae</taxon>
        <taxon>Meyerozyma</taxon>
    </lineage>
</organism>
<gene>
    <name evidence="2" type="ORF">PGUG_03370</name>
</gene>
<dbReference type="RefSeq" id="XP_001483989.2">
    <property type="nucleotide sequence ID" value="XM_001483939.1"/>
</dbReference>
<keyword evidence="1" id="KW-0472">Membrane</keyword>